<evidence type="ECO:0000259" key="9">
    <source>
        <dbReference type="PROSITE" id="PS50002"/>
    </source>
</evidence>
<sequence>MNPKCAKCTKTVYPVEKLNCLDQYWHKGCFRCETCNMQLNMKNYKGYNKRPYCNTHYPTTKFTQVADTPEMNRIKKNTSNQSSVNYTKEFRELQGKKTSVVDDPETARVKKNTQNQSLAQYHGLQDQRSMENYQREREAENLAGTNRQDMPLPTPPSDPYNEPEEPEPVGQPQPQRQVGSLFEREDEAPVGGGYSQGPRYKAIYDYVAAADDEVSFNEGDIIVNGEIIDDGWMTGTVERTGHSGMLPSNYVEPI</sequence>
<reference evidence="11" key="1">
    <citation type="submission" date="2021-10" db="EMBL/GenBank/DDBJ databases">
        <title>Tropical sea cucumber genome reveals ecological adaptation and Cuvierian tubules defense mechanism.</title>
        <authorList>
            <person name="Chen T."/>
        </authorList>
    </citation>
    <scope>NUCLEOTIDE SEQUENCE</scope>
    <source>
        <strain evidence="11">Nanhai2018</strain>
        <tissue evidence="11">Muscle</tissue>
    </source>
</reference>
<evidence type="ECO:0000259" key="10">
    <source>
        <dbReference type="PROSITE" id="PS50023"/>
    </source>
</evidence>
<organism evidence="11 12">
    <name type="scientific">Holothuria leucospilota</name>
    <name type="common">Black long sea cucumber</name>
    <name type="synonym">Mertensiothuria leucospilota</name>
    <dbReference type="NCBI Taxonomy" id="206669"/>
    <lineage>
        <taxon>Eukaryota</taxon>
        <taxon>Metazoa</taxon>
        <taxon>Echinodermata</taxon>
        <taxon>Eleutherozoa</taxon>
        <taxon>Echinozoa</taxon>
        <taxon>Holothuroidea</taxon>
        <taxon>Aspidochirotacea</taxon>
        <taxon>Aspidochirotida</taxon>
        <taxon>Holothuriidae</taxon>
        <taxon>Holothuria</taxon>
    </lineage>
</organism>
<feature type="region of interest" description="Disordered" evidence="8">
    <location>
        <begin position="75"/>
        <end position="177"/>
    </location>
</feature>
<dbReference type="InterPro" id="IPR001452">
    <property type="entry name" value="SH3_domain"/>
</dbReference>
<dbReference type="EMBL" id="JAIZAY010000009">
    <property type="protein sequence ID" value="KAJ8035766.1"/>
    <property type="molecule type" value="Genomic_DNA"/>
</dbReference>
<dbReference type="PRINTS" id="PR00452">
    <property type="entry name" value="SH3DOMAIN"/>
</dbReference>
<dbReference type="GO" id="GO:0005737">
    <property type="term" value="C:cytoplasm"/>
    <property type="evidence" value="ECO:0007669"/>
    <property type="project" value="UniProtKB-ARBA"/>
</dbReference>
<dbReference type="PANTHER" id="PTHR46218">
    <property type="entry name" value="LASP"/>
    <property type="match status" value="1"/>
</dbReference>
<evidence type="ECO:0000256" key="8">
    <source>
        <dbReference type="SAM" id="MobiDB-lite"/>
    </source>
</evidence>
<evidence type="ECO:0000313" key="11">
    <source>
        <dbReference type="EMBL" id="KAJ8035766.1"/>
    </source>
</evidence>
<keyword evidence="3" id="KW-0677">Repeat</keyword>
<accession>A0A9Q1C0D8</accession>
<feature type="compositionally biased region" description="Polar residues" evidence="8">
    <location>
        <begin position="77"/>
        <end position="86"/>
    </location>
</feature>
<keyword evidence="4 6" id="KW-0862">Zinc</keyword>
<dbReference type="SMART" id="SM00132">
    <property type="entry name" value="LIM"/>
    <property type="match status" value="1"/>
</dbReference>
<dbReference type="InterPro" id="IPR000900">
    <property type="entry name" value="Nebulin_repeat"/>
</dbReference>
<protein>
    <submittedName>
        <fullName evidence="11">LIM and SH3 domain protein 1</fullName>
    </submittedName>
</protein>
<gene>
    <name evidence="11" type="ORF">HOLleu_19542</name>
</gene>
<feature type="domain" description="LIM zinc-binding" evidence="10">
    <location>
        <begin position="3"/>
        <end position="63"/>
    </location>
</feature>
<dbReference type="GO" id="GO:0046872">
    <property type="term" value="F:metal ion binding"/>
    <property type="evidence" value="ECO:0007669"/>
    <property type="project" value="UniProtKB-KW"/>
</dbReference>
<dbReference type="Pfam" id="PF00412">
    <property type="entry name" value="LIM"/>
    <property type="match status" value="1"/>
</dbReference>
<dbReference type="Pfam" id="PF00880">
    <property type="entry name" value="Nebulin"/>
    <property type="match status" value="1"/>
</dbReference>
<evidence type="ECO:0000256" key="1">
    <source>
        <dbReference type="ARBA" id="ARBA00022443"/>
    </source>
</evidence>
<feature type="domain" description="SH3" evidence="9">
    <location>
        <begin position="195"/>
        <end position="254"/>
    </location>
</feature>
<dbReference type="Gene3D" id="2.10.110.10">
    <property type="entry name" value="Cysteine Rich Protein"/>
    <property type="match status" value="1"/>
</dbReference>
<evidence type="ECO:0000256" key="6">
    <source>
        <dbReference type="PROSITE-ProRule" id="PRU00125"/>
    </source>
</evidence>
<keyword evidence="1 7" id="KW-0728">SH3 domain</keyword>
<dbReference type="OrthoDB" id="5971719at2759"/>
<dbReference type="SUPFAM" id="SSF50044">
    <property type="entry name" value="SH3-domain"/>
    <property type="match status" value="1"/>
</dbReference>
<comment type="caution">
    <text evidence="11">The sequence shown here is derived from an EMBL/GenBank/DDBJ whole genome shotgun (WGS) entry which is preliminary data.</text>
</comment>
<name>A0A9Q1C0D8_HOLLE</name>
<dbReference type="GO" id="GO:0005925">
    <property type="term" value="C:focal adhesion"/>
    <property type="evidence" value="ECO:0007669"/>
    <property type="project" value="TreeGrafter"/>
</dbReference>
<dbReference type="PROSITE" id="PS50002">
    <property type="entry name" value="SH3"/>
    <property type="match status" value="1"/>
</dbReference>
<dbReference type="AlphaFoldDB" id="A0A9Q1C0D8"/>
<dbReference type="Pfam" id="PF14604">
    <property type="entry name" value="SH3_9"/>
    <property type="match status" value="1"/>
</dbReference>
<dbReference type="Gene3D" id="2.30.30.40">
    <property type="entry name" value="SH3 Domains"/>
    <property type="match status" value="1"/>
</dbReference>
<dbReference type="InterPro" id="IPR051759">
    <property type="entry name" value="LIM-SH3_domain_protein"/>
</dbReference>
<feature type="compositionally biased region" description="Low complexity" evidence="8">
    <location>
        <begin position="168"/>
        <end position="177"/>
    </location>
</feature>
<dbReference type="InterPro" id="IPR036028">
    <property type="entry name" value="SH3-like_dom_sf"/>
</dbReference>
<dbReference type="SMART" id="SM00227">
    <property type="entry name" value="NEBU"/>
    <property type="match status" value="2"/>
</dbReference>
<evidence type="ECO:0000256" key="4">
    <source>
        <dbReference type="ARBA" id="ARBA00022833"/>
    </source>
</evidence>
<evidence type="ECO:0000256" key="2">
    <source>
        <dbReference type="ARBA" id="ARBA00022723"/>
    </source>
</evidence>
<dbReference type="CDD" id="cd11789">
    <property type="entry name" value="SH3_Nebulin_family_C"/>
    <property type="match status" value="1"/>
</dbReference>
<dbReference type="GO" id="GO:0051015">
    <property type="term" value="F:actin filament binding"/>
    <property type="evidence" value="ECO:0007669"/>
    <property type="project" value="TreeGrafter"/>
</dbReference>
<proteinExistence type="predicted"/>
<dbReference type="SMART" id="SM00326">
    <property type="entry name" value="SH3"/>
    <property type="match status" value="1"/>
</dbReference>
<dbReference type="PROSITE" id="PS51216">
    <property type="entry name" value="NEBULIN"/>
    <property type="match status" value="1"/>
</dbReference>
<dbReference type="PROSITE" id="PS50023">
    <property type="entry name" value="LIM_DOMAIN_2"/>
    <property type="match status" value="1"/>
</dbReference>
<evidence type="ECO:0000256" key="3">
    <source>
        <dbReference type="ARBA" id="ARBA00022737"/>
    </source>
</evidence>
<dbReference type="FunFam" id="2.10.110.10:FF:000087">
    <property type="entry name" value="LIM zinc-binding domain-containing Nebulette"/>
    <property type="match status" value="1"/>
</dbReference>
<dbReference type="SUPFAM" id="SSF57716">
    <property type="entry name" value="Glucocorticoid receptor-like (DNA-binding domain)"/>
    <property type="match status" value="1"/>
</dbReference>
<keyword evidence="12" id="KW-1185">Reference proteome</keyword>
<dbReference type="PANTHER" id="PTHR46218:SF4">
    <property type="entry name" value="LIM AND SH3 DOMAIN PROTEIN LASP"/>
    <property type="match status" value="1"/>
</dbReference>
<evidence type="ECO:0000313" key="12">
    <source>
        <dbReference type="Proteomes" id="UP001152320"/>
    </source>
</evidence>
<dbReference type="CDD" id="cd09447">
    <property type="entry name" value="LIM_LASP"/>
    <property type="match status" value="1"/>
</dbReference>
<evidence type="ECO:0000256" key="7">
    <source>
        <dbReference type="PROSITE-ProRule" id="PRU00192"/>
    </source>
</evidence>
<keyword evidence="2 6" id="KW-0479">Metal-binding</keyword>
<keyword evidence="5 6" id="KW-0440">LIM domain</keyword>
<dbReference type="PROSITE" id="PS00478">
    <property type="entry name" value="LIM_DOMAIN_1"/>
    <property type="match status" value="1"/>
</dbReference>
<dbReference type="Proteomes" id="UP001152320">
    <property type="component" value="Chromosome 9"/>
</dbReference>
<evidence type="ECO:0000256" key="5">
    <source>
        <dbReference type="ARBA" id="ARBA00023038"/>
    </source>
</evidence>
<dbReference type="InterPro" id="IPR001781">
    <property type="entry name" value="Znf_LIM"/>
</dbReference>